<proteinExistence type="predicted"/>
<reference evidence="2 3" key="1">
    <citation type="submission" date="2020-08" db="EMBL/GenBank/DDBJ databases">
        <title>A Genomic Blueprint of the Chicken Gut Microbiome.</title>
        <authorList>
            <person name="Gilroy R."/>
            <person name="Ravi A."/>
            <person name="Getino M."/>
            <person name="Pursley I."/>
            <person name="Horton D.L."/>
            <person name="Alikhan N.-F."/>
            <person name="Baker D."/>
            <person name="Gharbi K."/>
            <person name="Hall N."/>
            <person name="Watson M."/>
            <person name="Adriaenssens E.M."/>
            <person name="Foster-Nyarko E."/>
            <person name="Jarju S."/>
            <person name="Secka A."/>
            <person name="Antonio M."/>
            <person name="Oren A."/>
            <person name="Chaudhuri R."/>
            <person name="La Ragione R.M."/>
            <person name="Hildebrand F."/>
            <person name="Pallen M.J."/>
        </authorList>
    </citation>
    <scope>NUCLEOTIDE SEQUENCE [LARGE SCALE GENOMIC DNA]</scope>
    <source>
        <strain evidence="2 3">Sa1CVA4</strain>
    </source>
</reference>
<protein>
    <submittedName>
        <fullName evidence="2">Uncharacterized protein</fullName>
    </submittedName>
</protein>
<dbReference type="RefSeq" id="WP_251833333.1">
    <property type="nucleotide sequence ID" value="NZ_JACSPS010000002.1"/>
</dbReference>
<feature type="region of interest" description="Disordered" evidence="1">
    <location>
        <begin position="1"/>
        <end position="56"/>
    </location>
</feature>
<sequence>MGLLDFWRKKKPEEIQNDLPEQRSKAHDKHADPQYPGRSIAKSVDNKIEDKKTDPAEENLQKAYNNFKSLNFEKANDYIDKAIELGGKPDEKLMTSIRSFVNTLDTPDTQTLELKRDIILKSISSHSHIEFLYPKEQSRYLQLIFICIPTELASVKDAVMIDGERYEIKNMRKLKFVNSNYYPDKPQ</sequence>
<feature type="compositionally biased region" description="Basic and acidic residues" evidence="1">
    <location>
        <begin position="20"/>
        <end position="32"/>
    </location>
</feature>
<evidence type="ECO:0000313" key="2">
    <source>
        <dbReference type="EMBL" id="MBD8018137.1"/>
    </source>
</evidence>
<feature type="compositionally biased region" description="Basic and acidic residues" evidence="1">
    <location>
        <begin position="44"/>
        <end position="55"/>
    </location>
</feature>
<evidence type="ECO:0000313" key="3">
    <source>
        <dbReference type="Proteomes" id="UP000626242"/>
    </source>
</evidence>
<dbReference type="Proteomes" id="UP000626242">
    <property type="component" value="Unassembled WGS sequence"/>
</dbReference>
<organism evidence="2 3">
    <name type="scientific">Kaistella pullorum</name>
    <dbReference type="NCBI Taxonomy" id="2763074"/>
    <lineage>
        <taxon>Bacteria</taxon>
        <taxon>Pseudomonadati</taxon>
        <taxon>Bacteroidota</taxon>
        <taxon>Flavobacteriia</taxon>
        <taxon>Flavobacteriales</taxon>
        <taxon>Weeksellaceae</taxon>
        <taxon>Chryseobacterium group</taxon>
        <taxon>Kaistella</taxon>
    </lineage>
</organism>
<keyword evidence="3" id="KW-1185">Reference proteome</keyword>
<dbReference type="EMBL" id="JACSPS010000002">
    <property type="protein sequence ID" value="MBD8018137.1"/>
    <property type="molecule type" value="Genomic_DNA"/>
</dbReference>
<gene>
    <name evidence="2" type="ORF">H9628_06610</name>
</gene>
<name>A0ABR8WM38_9FLAO</name>
<accession>A0ABR8WM38</accession>
<comment type="caution">
    <text evidence="2">The sequence shown here is derived from an EMBL/GenBank/DDBJ whole genome shotgun (WGS) entry which is preliminary data.</text>
</comment>
<evidence type="ECO:0000256" key="1">
    <source>
        <dbReference type="SAM" id="MobiDB-lite"/>
    </source>
</evidence>